<feature type="compositionally biased region" description="Basic and acidic residues" evidence="1">
    <location>
        <begin position="939"/>
        <end position="949"/>
    </location>
</feature>
<dbReference type="Proteomes" id="UP000747110">
    <property type="component" value="Unassembled WGS sequence"/>
</dbReference>
<keyword evidence="2" id="KW-0812">Transmembrane</keyword>
<feature type="transmembrane region" description="Helical" evidence="2">
    <location>
        <begin position="1434"/>
        <end position="1455"/>
    </location>
</feature>
<feature type="compositionally biased region" description="Basic and acidic residues" evidence="1">
    <location>
        <begin position="973"/>
        <end position="984"/>
    </location>
</feature>
<feature type="transmembrane region" description="Helical" evidence="2">
    <location>
        <begin position="1342"/>
        <end position="1362"/>
    </location>
</feature>
<dbReference type="OrthoDB" id="547223at2759"/>
<dbReference type="PANTHER" id="PTHR19862">
    <property type="entry name" value="WD REPEAT-CONTAINING PROTEIN 48"/>
    <property type="match status" value="1"/>
</dbReference>
<gene>
    <name evidence="4" type="ORF">Vretifemale_16035</name>
</gene>
<feature type="transmembrane region" description="Helical" evidence="2">
    <location>
        <begin position="733"/>
        <end position="753"/>
    </location>
</feature>
<feature type="transmembrane region" description="Helical" evidence="2">
    <location>
        <begin position="632"/>
        <end position="656"/>
    </location>
</feature>
<proteinExistence type="predicted"/>
<dbReference type="EMBL" id="BNCP01000042">
    <property type="protein sequence ID" value="GIL87998.1"/>
    <property type="molecule type" value="Genomic_DNA"/>
</dbReference>
<dbReference type="GO" id="GO:0000724">
    <property type="term" value="P:double-strand break repair via homologous recombination"/>
    <property type="evidence" value="ECO:0007669"/>
    <property type="project" value="TreeGrafter"/>
</dbReference>
<evidence type="ECO:0000256" key="1">
    <source>
        <dbReference type="SAM" id="MobiDB-lite"/>
    </source>
</evidence>
<organism evidence="4 5">
    <name type="scientific">Volvox reticuliferus</name>
    <dbReference type="NCBI Taxonomy" id="1737510"/>
    <lineage>
        <taxon>Eukaryota</taxon>
        <taxon>Viridiplantae</taxon>
        <taxon>Chlorophyta</taxon>
        <taxon>core chlorophytes</taxon>
        <taxon>Chlorophyceae</taxon>
        <taxon>CS clade</taxon>
        <taxon>Chlamydomonadales</taxon>
        <taxon>Volvocaceae</taxon>
        <taxon>Volvox</taxon>
    </lineage>
</organism>
<feature type="compositionally biased region" description="Low complexity" evidence="1">
    <location>
        <begin position="954"/>
        <end position="970"/>
    </location>
</feature>
<feature type="compositionally biased region" description="Low complexity" evidence="1">
    <location>
        <begin position="914"/>
        <end position="925"/>
    </location>
</feature>
<dbReference type="InterPro" id="IPR051246">
    <property type="entry name" value="WDR48"/>
</dbReference>
<comment type="caution">
    <text evidence="4">The sequence shown here is derived from an EMBL/GenBank/DDBJ whole genome shotgun (WGS) entry which is preliminary data.</text>
</comment>
<evidence type="ECO:0000256" key="3">
    <source>
        <dbReference type="SAM" id="SignalP"/>
    </source>
</evidence>
<sequence length="1516" mass="166273">HVVLLACGAAGMQCCWHAVPLGWHAVLLEGFGGGFQVQGHVSTLLADSNFTDNFAAAQGGSVFIESICDLTNQSTFLVDNMETPTAFESSRLLFSGTVKSLQYPRPKRCWGIVVYLPRFFNNKAARSGGALYSSHPEALSMVCDEHVGNASSLPVLNYADFNESALAEQVLMAMKKASYQVLDNRIVLSCYREEIERISNTSFDRLSNVDLTTLDIFRNRAGGYGYLIAIVPSKLQVLNVSWSAAAGSNSNVASNDTRQGQQVASLHRRQLIDTTSNSSSGFQIQQSYLLSDNPFFRVMPGTVFDNDTQSNRTVRNHHITAYSNKPMDMAILLLDALDQITWENTTVRQAQVRARLLDPSNNCTAELLGGYEGAARNGTAVIPGIRLRALKGENYSIEIRVVDAMIQGTVDLLVVNITVPPCSIGEVPRDGGYLCQKCDQRTFSLWQDTEELLNCTYDHLDDIVCYPCPDGGECLGGAVLLPSPGFWHSAANSTFMNACPNPDACRDGDDEAQAVLVACQKWWYSRPAGFDYQGFADSVLSGNKSTWLASIRAAEGPNDAATDAAAAIDLTDPSLCVLWGLPYDHPTSYMQKQCKKGYKGRLCAICSNDDGIIRASNGNFECRECYSRRTSIAIAVLGFAANVITVLFTVIVTFMTDYTENEDMGIGDLLRVFIVHMQFFVIVTRININWPNSISNITSLMSAFTGVIAKVYAPSCMLDASATPEDVATMTQLVALISPLLTILFVAVLWMIIRVLMFNLKNATLTEQKLDMRTINEYKIDRVRRLAIKRQDDGPDGLATSKSSESPYGMYGYGYDAYTDLRATDLLPSASIDQVEAGGTATSTTNNNLLNEAVTPLGPPIVLSPLKIGRVYGSQIGAEQSPVRIALPMQDGLMEEELEPNPEVAFREGDQDQQKQQQQQGGSSLSRRKQQKLPTGSCEEAKLSEDATRPPRPTQTAATGMAETATAAAAVVPEEKEEKERDSLNDDSMYPGRAATHAPKPLLPLPPWLNEMPAVAVLKTELPPPPPPTAPPPPPPAPTPPQLSDANLPPRDGVEDVGSGSSVHASLLAGPESFPSKKTREVIPASSAVGSPDGSTVKVLTPTKSRFSTGRSKYANLVVRPVVLPSFREVDTVQTGSTASDGVGSGAGAGGGTSQPESIREGNTAGGMAGNGSHSPSEYLRLKLSEGSTWVRSFFTYDEEAAPLDGQVRCASFANIHRTMVWWRQELLVVMIACFVLYPAWAQATLQIFACYYLDDGSGYYPEYQLATWGKGYWILNMNQECYLGNHGRIWVPIGIVCIFIICAGIPLLTFMATWTHRTALSTVHVIQTYGFLYRRYNYETFYWWESAMQIQTLLLVGVDVFGRILAVYQQAVLLMFVLILVMWVNMFFNPLKHKILERMSSLSLAVLNFTLALGLFFKPADRKAPRTPALDRTIGAIIVILNVGLLLYFVYVLWSHGRKRFHQNLAAAKQKIAIMRTGTRRVLREIRHCVSSACQKLRSMSISRAYSKLHRKDST</sequence>
<feature type="non-terminal residue" evidence="4">
    <location>
        <position position="1516"/>
    </location>
</feature>
<feature type="transmembrane region" description="Helical" evidence="2">
    <location>
        <begin position="1290"/>
        <end position="1311"/>
    </location>
</feature>
<keyword evidence="2" id="KW-0472">Membrane</keyword>
<feature type="transmembrane region" description="Helical" evidence="2">
    <location>
        <begin position="1227"/>
        <end position="1250"/>
    </location>
</feature>
<keyword evidence="3" id="KW-0732">Signal</keyword>
<evidence type="ECO:0000313" key="4">
    <source>
        <dbReference type="EMBL" id="GIL87998.1"/>
    </source>
</evidence>
<feature type="transmembrane region" description="Helical" evidence="2">
    <location>
        <begin position="1368"/>
        <end position="1389"/>
    </location>
</feature>
<keyword evidence="5" id="KW-1185">Reference proteome</keyword>
<accession>A0A8J4FT86</accession>
<feature type="signal peptide" evidence="3">
    <location>
        <begin position="1"/>
        <end position="18"/>
    </location>
</feature>
<reference evidence="4" key="1">
    <citation type="journal article" date="2021" name="Proc. Natl. Acad. Sci. U.S.A.">
        <title>Three genomes in the algal genus Volvox reveal the fate of a haploid sex-determining region after a transition to homothallism.</title>
        <authorList>
            <person name="Yamamoto K."/>
            <person name="Hamaji T."/>
            <person name="Kawai-Toyooka H."/>
            <person name="Matsuzaki R."/>
            <person name="Takahashi F."/>
            <person name="Nishimura Y."/>
            <person name="Kawachi M."/>
            <person name="Noguchi H."/>
            <person name="Minakuchi Y."/>
            <person name="Umen J.G."/>
            <person name="Toyoda A."/>
            <person name="Nozaki H."/>
        </authorList>
    </citation>
    <scope>NUCLEOTIDE SEQUENCE</scope>
    <source>
        <strain evidence="4">NIES-3786</strain>
    </source>
</reference>
<feature type="compositionally biased region" description="Gly residues" evidence="1">
    <location>
        <begin position="1143"/>
        <end position="1153"/>
    </location>
</feature>
<feature type="compositionally biased region" description="Pro residues" evidence="1">
    <location>
        <begin position="1022"/>
        <end position="1041"/>
    </location>
</feature>
<evidence type="ECO:0008006" key="6">
    <source>
        <dbReference type="Google" id="ProtNLM"/>
    </source>
</evidence>
<feature type="region of interest" description="Disordered" evidence="1">
    <location>
        <begin position="905"/>
        <end position="1102"/>
    </location>
</feature>
<dbReference type="GO" id="GO:0043130">
    <property type="term" value="F:ubiquitin binding"/>
    <property type="evidence" value="ECO:0007669"/>
    <property type="project" value="TreeGrafter"/>
</dbReference>
<feature type="chain" id="PRO_5035246505" description="TRP C-terminal domain-containing protein" evidence="3">
    <location>
        <begin position="19"/>
        <end position="1516"/>
    </location>
</feature>
<keyword evidence="2" id="KW-1133">Transmembrane helix</keyword>
<feature type="region of interest" description="Disordered" evidence="1">
    <location>
        <begin position="1133"/>
        <end position="1172"/>
    </location>
</feature>
<feature type="transmembrane region" description="Helical" evidence="2">
    <location>
        <begin position="1401"/>
        <end position="1418"/>
    </location>
</feature>
<dbReference type="PANTHER" id="PTHR19862:SF14">
    <property type="entry name" value="WD REPEAT-CONTAINING PROTEIN 48"/>
    <property type="match status" value="1"/>
</dbReference>
<protein>
    <recommendedName>
        <fullName evidence="6">TRP C-terminal domain-containing protein</fullName>
    </recommendedName>
</protein>
<name>A0A8J4FT86_9CHLO</name>
<evidence type="ECO:0000256" key="2">
    <source>
        <dbReference type="SAM" id="Phobius"/>
    </source>
</evidence>
<evidence type="ECO:0000313" key="5">
    <source>
        <dbReference type="Proteomes" id="UP000747110"/>
    </source>
</evidence>